<dbReference type="InterPro" id="IPR013211">
    <property type="entry name" value="LVIVD"/>
</dbReference>
<accession>A0ABY6HTU0</accession>
<dbReference type="EMBL" id="CP104013">
    <property type="protein sequence ID" value="UYP45964.1"/>
    <property type="molecule type" value="Genomic_DNA"/>
</dbReference>
<sequence length="370" mass="41749">MQQKKILKFCAWISILISFSVINSGSFSSASPTPEVYELVELGQYPTLFARDVQVKDKIAYLTDMGFDPQGDSGLLILNVSNPQNIQKLSNFYDDGLSHQILINENLAFIADNKGGLEVINISDSTNPVKISTIRGTFNDITIKENYLYATDWFDGLKVFNINSNGSLDKVGSYPSTKNLQPIDFIDDYLFISGGDSTFIFDATNISNIQCMGNLSYDMKCIKKHYNFGYMVTRDGKLLTLDISDLLNISVLNELQFNGRLIDIEFQDNIAFITNFDGGIFACDISDPLNPYEICRFNDGGRAMDMFVESNIIYVADAEDGMEILKFQNKESKNIPGYSNFFIISIMSLIIIKKIIKWFPLDCSTRYLEQ</sequence>
<evidence type="ECO:0000313" key="2">
    <source>
        <dbReference type="Proteomes" id="UP001208689"/>
    </source>
</evidence>
<evidence type="ECO:0008006" key="3">
    <source>
        <dbReference type="Google" id="ProtNLM"/>
    </source>
</evidence>
<dbReference type="SUPFAM" id="SSF50969">
    <property type="entry name" value="YVTN repeat-like/Quinoprotein amine dehydrogenase"/>
    <property type="match status" value="1"/>
</dbReference>
<dbReference type="Pfam" id="PF08309">
    <property type="entry name" value="LVIVD"/>
    <property type="match status" value="5"/>
</dbReference>
<dbReference type="InterPro" id="IPR011044">
    <property type="entry name" value="Quino_amine_DH_bsu"/>
</dbReference>
<gene>
    <name evidence="1" type="ORF">NEF87_002249</name>
</gene>
<protein>
    <recommendedName>
        <fullName evidence="3">LVIVD repeat protein</fullName>
    </recommendedName>
</protein>
<dbReference type="Proteomes" id="UP001208689">
    <property type="component" value="Chromosome"/>
</dbReference>
<keyword evidence="2" id="KW-1185">Reference proteome</keyword>
<evidence type="ECO:0000313" key="1">
    <source>
        <dbReference type="EMBL" id="UYP45964.1"/>
    </source>
</evidence>
<organism evidence="1 2">
    <name type="scientific">Candidatus Lokiarchaeum ossiferum</name>
    <dbReference type="NCBI Taxonomy" id="2951803"/>
    <lineage>
        <taxon>Archaea</taxon>
        <taxon>Promethearchaeati</taxon>
        <taxon>Promethearchaeota</taxon>
        <taxon>Promethearchaeia</taxon>
        <taxon>Promethearchaeales</taxon>
        <taxon>Promethearchaeaceae</taxon>
        <taxon>Candidatus Lokiarchaeum</taxon>
    </lineage>
</organism>
<name>A0ABY6HTU0_9ARCH</name>
<reference evidence="1" key="1">
    <citation type="submission" date="2022-09" db="EMBL/GenBank/DDBJ databases">
        <title>Actin cytoskeleton and complex cell architecture in an #Asgard archaeon.</title>
        <authorList>
            <person name="Ponce Toledo R.I."/>
            <person name="Schleper C."/>
            <person name="Rodrigues Oliveira T."/>
            <person name="Wollweber F."/>
            <person name="Xu J."/>
            <person name="Rittmann S."/>
            <person name="Klingl A."/>
            <person name="Pilhofer M."/>
        </authorList>
    </citation>
    <scope>NUCLEOTIDE SEQUENCE</scope>
    <source>
        <strain evidence="1">B-35</strain>
    </source>
</reference>
<proteinExistence type="predicted"/>